<dbReference type="PRINTS" id="PR00131">
    <property type="entry name" value="GLHYDRLASE1"/>
</dbReference>
<evidence type="ECO:0000313" key="5">
    <source>
        <dbReference type="EMBL" id="MFD2474283.1"/>
    </source>
</evidence>
<proteinExistence type="inferred from homology"/>
<evidence type="ECO:0000256" key="2">
    <source>
        <dbReference type="ARBA" id="ARBA00022801"/>
    </source>
</evidence>
<gene>
    <name evidence="5" type="ORF">ACFSVL_43235</name>
</gene>
<dbReference type="Proteomes" id="UP001597483">
    <property type="component" value="Unassembled WGS sequence"/>
</dbReference>
<dbReference type="PANTHER" id="PTHR10353:SF36">
    <property type="entry name" value="LP05116P"/>
    <property type="match status" value="1"/>
</dbReference>
<keyword evidence="2" id="KW-0378">Hydrolase</keyword>
<dbReference type="PANTHER" id="PTHR10353">
    <property type="entry name" value="GLYCOSYL HYDROLASE"/>
    <property type="match status" value="1"/>
</dbReference>
<organism evidence="5 6">
    <name type="scientific">Amycolatopsis silviterrae</name>
    <dbReference type="NCBI Taxonomy" id="1656914"/>
    <lineage>
        <taxon>Bacteria</taxon>
        <taxon>Bacillati</taxon>
        <taxon>Actinomycetota</taxon>
        <taxon>Actinomycetes</taxon>
        <taxon>Pseudonocardiales</taxon>
        <taxon>Pseudonocardiaceae</taxon>
        <taxon>Amycolatopsis</taxon>
    </lineage>
</organism>
<dbReference type="InterPro" id="IPR001360">
    <property type="entry name" value="Glyco_hydro_1"/>
</dbReference>
<dbReference type="SUPFAM" id="SSF51445">
    <property type="entry name" value="(Trans)glycosidases"/>
    <property type="match status" value="1"/>
</dbReference>
<dbReference type="Gene3D" id="3.20.20.80">
    <property type="entry name" value="Glycosidases"/>
    <property type="match status" value="1"/>
</dbReference>
<name>A0ABW5HLU3_9PSEU</name>
<sequence length="235" mass="26056">MFGRLVTAHRGAYDLIHRLDPGAPVSSNAAYIPGVQGILDTQFVDQVKDKLDFAGLDYYYGASLDNLSAVHAASGEFWKVTPQPDGIYYALRYYAHKFPDLPLYVVENGMPTDNGAARPDGYTRAQHVRDHIYWVQRAKADGMKVIGYNYWSITDNYEWGSYQPRFGLYTVDARTDPSLTRRPTDAVAAYRDLIRDGGVPAGYLPVAHPATCSLVDGLNSCLFPARYPGPVAPLN</sequence>
<dbReference type="InterPro" id="IPR017853">
    <property type="entry name" value="GH"/>
</dbReference>
<evidence type="ECO:0000256" key="1">
    <source>
        <dbReference type="ARBA" id="ARBA00010838"/>
    </source>
</evidence>
<protein>
    <submittedName>
        <fullName evidence="5">Family 1 glycosylhydrolase</fullName>
    </submittedName>
</protein>
<evidence type="ECO:0000256" key="4">
    <source>
        <dbReference type="RuleBase" id="RU003690"/>
    </source>
</evidence>
<reference evidence="6" key="1">
    <citation type="journal article" date="2019" name="Int. J. Syst. Evol. Microbiol.">
        <title>The Global Catalogue of Microorganisms (GCM) 10K type strain sequencing project: providing services to taxonomists for standard genome sequencing and annotation.</title>
        <authorList>
            <consortium name="The Broad Institute Genomics Platform"/>
            <consortium name="The Broad Institute Genome Sequencing Center for Infectious Disease"/>
            <person name="Wu L."/>
            <person name="Ma J."/>
        </authorList>
    </citation>
    <scope>NUCLEOTIDE SEQUENCE [LARGE SCALE GENOMIC DNA]</scope>
    <source>
        <strain evidence="6">CGMCC 4.7641</strain>
    </source>
</reference>
<evidence type="ECO:0000256" key="3">
    <source>
        <dbReference type="ARBA" id="ARBA00023295"/>
    </source>
</evidence>
<dbReference type="RefSeq" id="WP_378313440.1">
    <property type="nucleotide sequence ID" value="NZ_JBHUKS010000037.1"/>
</dbReference>
<evidence type="ECO:0000313" key="6">
    <source>
        <dbReference type="Proteomes" id="UP001597483"/>
    </source>
</evidence>
<keyword evidence="6" id="KW-1185">Reference proteome</keyword>
<dbReference type="Pfam" id="PF00232">
    <property type="entry name" value="Glyco_hydro_1"/>
    <property type="match status" value="1"/>
</dbReference>
<accession>A0ABW5HLU3</accession>
<comment type="caution">
    <text evidence="5">The sequence shown here is derived from an EMBL/GenBank/DDBJ whole genome shotgun (WGS) entry which is preliminary data.</text>
</comment>
<keyword evidence="3" id="KW-0326">Glycosidase</keyword>
<comment type="similarity">
    <text evidence="1 4">Belongs to the glycosyl hydrolase 1 family.</text>
</comment>
<dbReference type="EMBL" id="JBHUKS010000037">
    <property type="protein sequence ID" value="MFD2474283.1"/>
    <property type="molecule type" value="Genomic_DNA"/>
</dbReference>